<dbReference type="RefSeq" id="WP_345490493.1">
    <property type="nucleotide sequence ID" value="NZ_BAABHY010000001.1"/>
</dbReference>
<organism evidence="1 2">
    <name type="scientific">Orbus sasakiae</name>
    <dbReference type="NCBI Taxonomy" id="1078475"/>
    <lineage>
        <taxon>Bacteria</taxon>
        <taxon>Pseudomonadati</taxon>
        <taxon>Pseudomonadota</taxon>
        <taxon>Gammaproteobacteria</taxon>
        <taxon>Orbales</taxon>
        <taxon>Orbaceae</taxon>
        <taxon>Orbus</taxon>
    </lineage>
</organism>
<dbReference type="EMBL" id="BAABHY010000001">
    <property type="protein sequence ID" value="GAA5110482.1"/>
    <property type="molecule type" value="Genomic_DNA"/>
</dbReference>
<comment type="caution">
    <text evidence="1">The sequence shown here is derived from an EMBL/GenBank/DDBJ whole genome shotgun (WGS) entry which is preliminary data.</text>
</comment>
<name>A0ABP9N6Q0_9GAMM</name>
<gene>
    <name evidence="1" type="ORF">GCM10023211_14990</name>
</gene>
<evidence type="ECO:0000313" key="1">
    <source>
        <dbReference type="EMBL" id="GAA5110482.1"/>
    </source>
</evidence>
<evidence type="ECO:0000313" key="2">
    <source>
        <dbReference type="Proteomes" id="UP001500171"/>
    </source>
</evidence>
<sequence>MNTKQILEIEDLYPKTVNFILQGLFIKVHNRSFYIVTELIGKKLIPTCSYVKSANNRFVIKGGFPAKQFMQLFPDAVFTEWGYQLVGDFNLAAYEVWLANWESRLAS</sequence>
<protein>
    <submittedName>
        <fullName evidence="1">Uncharacterized protein</fullName>
    </submittedName>
</protein>
<dbReference type="Proteomes" id="UP001500171">
    <property type="component" value="Unassembled WGS sequence"/>
</dbReference>
<keyword evidence="2" id="KW-1185">Reference proteome</keyword>
<accession>A0ABP9N6Q0</accession>
<reference evidence="2" key="1">
    <citation type="journal article" date="2019" name="Int. J. Syst. Evol. Microbiol.">
        <title>The Global Catalogue of Microorganisms (GCM) 10K type strain sequencing project: providing services to taxonomists for standard genome sequencing and annotation.</title>
        <authorList>
            <consortium name="The Broad Institute Genomics Platform"/>
            <consortium name="The Broad Institute Genome Sequencing Center for Infectious Disease"/>
            <person name="Wu L."/>
            <person name="Ma J."/>
        </authorList>
    </citation>
    <scope>NUCLEOTIDE SEQUENCE [LARGE SCALE GENOMIC DNA]</scope>
    <source>
        <strain evidence="2">JCM 18050</strain>
    </source>
</reference>
<proteinExistence type="predicted"/>